<organism evidence="1 2">
    <name type="scientific">Paramuricea clavata</name>
    <name type="common">Red gorgonian</name>
    <name type="synonym">Violescent sea-whip</name>
    <dbReference type="NCBI Taxonomy" id="317549"/>
    <lineage>
        <taxon>Eukaryota</taxon>
        <taxon>Metazoa</taxon>
        <taxon>Cnidaria</taxon>
        <taxon>Anthozoa</taxon>
        <taxon>Octocorallia</taxon>
        <taxon>Malacalcyonacea</taxon>
        <taxon>Plexauridae</taxon>
        <taxon>Paramuricea</taxon>
    </lineage>
</organism>
<proteinExistence type="predicted"/>
<evidence type="ECO:0000313" key="2">
    <source>
        <dbReference type="Proteomes" id="UP001152795"/>
    </source>
</evidence>
<accession>A0A6S7GG67</accession>
<comment type="caution">
    <text evidence="1">The sequence shown here is derived from an EMBL/GenBank/DDBJ whole genome shotgun (WGS) entry which is preliminary data.</text>
</comment>
<gene>
    <name evidence="1" type="ORF">PACLA_8A044992</name>
</gene>
<dbReference type="AlphaFoldDB" id="A0A6S7GG67"/>
<reference evidence="1" key="1">
    <citation type="submission" date="2020-04" db="EMBL/GenBank/DDBJ databases">
        <authorList>
            <person name="Alioto T."/>
            <person name="Alioto T."/>
            <person name="Gomez Garrido J."/>
        </authorList>
    </citation>
    <scope>NUCLEOTIDE SEQUENCE</scope>
    <source>
        <strain evidence="1">A484AB</strain>
    </source>
</reference>
<keyword evidence="2" id="KW-1185">Reference proteome</keyword>
<name>A0A6S7GG67_PARCT</name>
<sequence length="564" mass="64054">MSSIVESILSSTIGLLLNKGRDIFAESLKEGNVVDERFRRIVTQKLNVVSEKLDGQCRAKLLSSLNFLHEGVRLLCASFNIDSKEVPNKANDNRGESSKSQSGAESDIILNKAFELSRNLRKLNTASEYDLKAAIKRFEAARKTATKVFWIDTLDMKDRLLAAKVRVVSDVLEHLKNPKTAITSCLEFLERLNALPKIRANFSLFIHGGFKWMISTKAQWKELVELVESVMLINYFLFQFVTQFSDKYYSACTWPTIQLSDCSINPLISLSGYRGEDLIQLPNELNLDEQIDLYCSVVNSRSHIITVNDDGIEVSFQTGRREMVQLNDPYREDVESEVFDQRTTGLAVDKDDNIYVLRLLKKHGKKIDENVLVLYVLDKNYAVILTQILNFLPKLALFFTGLVKLAVGKNNQTLMIADSFECADLVYAFSNTGEYEDSFQWKHSAALRCFLCVFVNNEIILAACDEVSLKLYRNREENTDIAIKLPAGHTVCGVVYHFLVRKIIMLTYFEKDDSYFLHNCCSETGKLESSMFFCKKANSTHSPEITSHPSGPVAVVRERSITYL</sequence>
<evidence type="ECO:0000313" key="1">
    <source>
        <dbReference type="EMBL" id="CAB3990958.1"/>
    </source>
</evidence>
<protein>
    <submittedName>
        <fullName evidence="1">Uncharacterized protein</fullName>
    </submittedName>
</protein>
<dbReference type="Proteomes" id="UP001152795">
    <property type="component" value="Unassembled WGS sequence"/>
</dbReference>
<dbReference type="EMBL" id="CACRXK020001761">
    <property type="protein sequence ID" value="CAB3990958.1"/>
    <property type="molecule type" value="Genomic_DNA"/>
</dbReference>